<dbReference type="Gene3D" id="3.40.50.300">
    <property type="entry name" value="P-loop containing nucleotide triphosphate hydrolases"/>
    <property type="match status" value="1"/>
</dbReference>
<dbReference type="KEGG" id="sre:PTSG_12029"/>
<dbReference type="InParanoid" id="F2U5A5"/>
<feature type="chain" id="PRO_5003290735" description="Sulfotransferase domain-containing protein" evidence="1">
    <location>
        <begin position="26"/>
        <end position="365"/>
    </location>
</feature>
<dbReference type="EMBL" id="GL832961">
    <property type="protein sequence ID" value="EGD82821.1"/>
    <property type="molecule type" value="Genomic_DNA"/>
</dbReference>
<dbReference type="RefSeq" id="XP_004996056.1">
    <property type="nucleotide sequence ID" value="XM_004995999.1"/>
</dbReference>
<sequence>MFAVRWSTASMLVLVLVVVLSLASAGGRATGDAGESTLGPLPRDMQNHTFVFIVGAHHSGTTLLDLVLCQHPNMTCLMDTGVSENEGQHLQHVYTADNKLGGVFRYGFSPQSYLNDTSPLLTLSNRRSIFDAWAAFWNMSRPVLIEKSPSHMVKMKFFQAMFTPQRTVFLFMLRHPLGATHYSYVRHPPHADCGARLVEHWLVIHDQAVRDLPAIQRAAVVQFEAFLGSSDAEARGHVAALERTLGLQHGIKVQFDVRYSTNTNTNTNGGGGSGRWRQSLSRFGRRLTEYHGNKHHVRVMVGTAMAWVRDWQRLMDMKSPACQRLLETYEERVNAYGYSLADPTRVATPHAMRKYLLSLEAAHLT</sequence>
<dbReference type="OrthoDB" id="193688at2759"/>
<dbReference type="Pfam" id="PF13469">
    <property type="entry name" value="Sulfotransfer_3"/>
    <property type="match status" value="1"/>
</dbReference>
<evidence type="ECO:0000313" key="2">
    <source>
        <dbReference type="EMBL" id="EGD82821.1"/>
    </source>
</evidence>
<evidence type="ECO:0000313" key="3">
    <source>
        <dbReference type="Proteomes" id="UP000007799"/>
    </source>
</evidence>
<dbReference type="eggNOG" id="ENOG502S9SH">
    <property type="taxonomic scope" value="Eukaryota"/>
</dbReference>
<dbReference type="Proteomes" id="UP000007799">
    <property type="component" value="Unassembled WGS sequence"/>
</dbReference>
<accession>F2U5A5</accession>
<proteinExistence type="predicted"/>
<feature type="signal peptide" evidence="1">
    <location>
        <begin position="1"/>
        <end position="25"/>
    </location>
</feature>
<reference evidence="2" key="1">
    <citation type="submission" date="2009-08" db="EMBL/GenBank/DDBJ databases">
        <title>Annotation of Salpingoeca rosetta.</title>
        <authorList>
            <consortium name="The Broad Institute Genome Sequencing Platform"/>
            <person name="Russ C."/>
            <person name="Cuomo C."/>
            <person name="Burger G."/>
            <person name="Gray M.W."/>
            <person name="Holland P.W.H."/>
            <person name="King N."/>
            <person name="Lang F.B.F."/>
            <person name="Roger A.J."/>
            <person name="Ruiz-Trillo I."/>
            <person name="Young S.K."/>
            <person name="Zeng Q."/>
            <person name="Gargeya S."/>
            <person name="Alvarado L."/>
            <person name="Berlin A."/>
            <person name="Chapman S.B."/>
            <person name="Chen Z."/>
            <person name="Freedman E."/>
            <person name="Gellesch M."/>
            <person name="Goldberg J."/>
            <person name="Griggs A."/>
            <person name="Gujja S."/>
            <person name="Heilman E."/>
            <person name="Heiman D."/>
            <person name="Howarth C."/>
            <person name="Mehta T."/>
            <person name="Neiman D."/>
            <person name="Pearson M."/>
            <person name="Roberts A."/>
            <person name="Saif S."/>
            <person name="Shea T."/>
            <person name="Shenoy N."/>
            <person name="Sisk P."/>
            <person name="Stolte C."/>
            <person name="Sykes S."/>
            <person name="White J."/>
            <person name="Yandava C."/>
            <person name="Haas B."/>
            <person name="Nusbaum C."/>
            <person name="Birren B."/>
        </authorList>
    </citation>
    <scope>NUCLEOTIDE SEQUENCE [LARGE SCALE GENOMIC DNA]</scope>
    <source>
        <strain evidence="2">ATCC 50818</strain>
    </source>
</reference>
<dbReference type="AlphaFoldDB" id="F2U5A5"/>
<protein>
    <recommendedName>
        <fullName evidence="4">Sulfotransferase domain-containing protein</fullName>
    </recommendedName>
</protein>
<gene>
    <name evidence="2" type="ORF">PTSG_12029</name>
</gene>
<name>F2U5A5_SALR5</name>
<evidence type="ECO:0008006" key="4">
    <source>
        <dbReference type="Google" id="ProtNLM"/>
    </source>
</evidence>
<dbReference type="InterPro" id="IPR027417">
    <property type="entry name" value="P-loop_NTPase"/>
</dbReference>
<dbReference type="SUPFAM" id="SSF52540">
    <property type="entry name" value="P-loop containing nucleoside triphosphate hydrolases"/>
    <property type="match status" value="1"/>
</dbReference>
<evidence type="ECO:0000256" key="1">
    <source>
        <dbReference type="SAM" id="SignalP"/>
    </source>
</evidence>
<keyword evidence="3" id="KW-1185">Reference proteome</keyword>
<organism evidence="3">
    <name type="scientific">Salpingoeca rosetta (strain ATCC 50818 / BSB-021)</name>
    <dbReference type="NCBI Taxonomy" id="946362"/>
    <lineage>
        <taxon>Eukaryota</taxon>
        <taxon>Choanoflagellata</taxon>
        <taxon>Craspedida</taxon>
        <taxon>Salpingoecidae</taxon>
        <taxon>Salpingoeca</taxon>
    </lineage>
</organism>
<keyword evidence="1" id="KW-0732">Signal</keyword>
<dbReference type="GeneID" id="16076642"/>